<evidence type="ECO:0008006" key="12">
    <source>
        <dbReference type="Google" id="ProtNLM"/>
    </source>
</evidence>
<keyword evidence="2" id="KW-0813">Transport</keyword>
<accession>W1V0D7</accession>
<dbReference type="Pfam" id="PF03611">
    <property type="entry name" value="EIIC-GAT"/>
    <property type="match status" value="1"/>
</dbReference>
<evidence type="ECO:0000256" key="7">
    <source>
        <dbReference type="ARBA" id="ARBA00022989"/>
    </source>
</evidence>
<comment type="subcellular location">
    <subcellularLocation>
        <location evidence="1">Cell membrane</location>
        <topology evidence="1">Multi-pass membrane protein</topology>
    </subcellularLocation>
</comment>
<keyword evidence="7 9" id="KW-1133">Transmembrane helix</keyword>
<reference evidence="10 11" key="1">
    <citation type="submission" date="2013-12" db="EMBL/GenBank/DDBJ databases">
        <title>A Varibaculum cambriense genome reconstructed from a premature infant gut community with otherwise low bacterial novelty that shifts toward anaerobic metabolism during the third week of life.</title>
        <authorList>
            <person name="Brown C.T."/>
            <person name="Sharon I."/>
            <person name="Thomas B.C."/>
            <person name="Castelle C.J."/>
            <person name="Morowitz M.J."/>
            <person name="Banfield J.F."/>
        </authorList>
    </citation>
    <scope>NUCLEOTIDE SEQUENCE [LARGE SCALE GENOMIC DNA]</scope>
    <source>
        <strain evidence="11">DORA_11</strain>
    </source>
</reference>
<feature type="transmembrane region" description="Helical" evidence="9">
    <location>
        <begin position="12"/>
        <end position="30"/>
    </location>
</feature>
<proteinExistence type="predicted"/>
<keyword evidence="5" id="KW-0598">Phosphotransferase system</keyword>
<feature type="non-terminal residue" evidence="10">
    <location>
        <position position="43"/>
    </location>
</feature>
<evidence type="ECO:0000313" key="10">
    <source>
        <dbReference type="EMBL" id="ETI99466.1"/>
    </source>
</evidence>
<evidence type="ECO:0000256" key="1">
    <source>
        <dbReference type="ARBA" id="ARBA00004651"/>
    </source>
</evidence>
<dbReference type="GO" id="GO:0005886">
    <property type="term" value="C:plasma membrane"/>
    <property type="evidence" value="ECO:0007669"/>
    <property type="project" value="UniProtKB-SubCell"/>
</dbReference>
<dbReference type="EMBL" id="AZMJ01000479">
    <property type="protein sequence ID" value="ETI99466.1"/>
    <property type="molecule type" value="Genomic_DNA"/>
</dbReference>
<evidence type="ECO:0000256" key="6">
    <source>
        <dbReference type="ARBA" id="ARBA00022692"/>
    </source>
</evidence>
<evidence type="ECO:0000256" key="9">
    <source>
        <dbReference type="SAM" id="Phobius"/>
    </source>
</evidence>
<keyword evidence="6 9" id="KW-0812">Transmembrane</keyword>
<name>W1V0D7_9FIRM</name>
<protein>
    <recommendedName>
        <fullName evidence="12">PTS ascorbate transporter subunit IIC</fullName>
    </recommendedName>
</protein>
<evidence type="ECO:0000256" key="4">
    <source>
        <dbReference type="ARBA" id="ARBA00022597"/>
    </source>
</evidence>
<evidence type="ECO:0000256" key="5">
    <source>
        <dbReference type="ARBA" id="ARBA00022683"/>
    </source>
</evidence>
<comment type="caution">
    <text evidence="10">The sequence shown here is derived from an EMBL/GenBank/DDBJ whole genome shotgun (WGS) entry which is preliminary data.</text>
</comment>
<evidence type="ECO:0000256" key="8">
    <source>
        <dbReference type="ARBA" id="ARBA00023136"/>
    </source>
</evidence>
<evidence type="ECO:0000256" key="2">
    <source>
        <dbReference type="ARBA" id="ARBA00022448"/>
    </source>
</evidence>
<organism evidence="10 11">
    <name type="scientific">Veillonella dispar DORA_11</name>
    <dbReference type="NCBI Taxonomy" id="1403949"/>
    <lineage>
        <taxon>Bacteria</taxon>
        <taxon>Bacillati</taxon>
        <taxon>Bacillota</taxon>
        <taxon>Negativicutes</taxon>
        <taxon>Veillonellales</taxon>
        <taxon>Veillonellaceae</taxon>
        <taxon>Veillonella</taxon>
    </lineage>
</organism>
<sequence>MEMVLEFLRDVLSQPALLIGIMSCIGLIALKRPFHKIMTGTLK</sequence>
<keyword evidence="3" id="KW-1003">Cell membrane</keyword>
<dbReference type="GO" id="GO:0009401">
    <property type="term" value="P:phosphoenolpyruvate-dependent sugar phosphotransferase system"/>
    <property type="evidence" value="ECO:0007669"/>
    <property type="project" value="UniProtKB-KW"/>
</dbReference>
<dbReference type="InterPro" id="IPR004703">
    <property type="entry name" value="PTS_sugar-sp_permease"/>
</dbReference>
<keyword evidence="8 9" id="KW-0472">Membrane</keyword>
<dbReference type="AlphaFoldDB" id="W1V0D7"/>
<keyword evidence="4" id="KW-0762">Sugar transport</keyword>
<evidence type="ECO:0000313" key="11">
    <source>
        <dbReference type="Proteomes" id="UP000018855"/>
    </source>
</evidence>
<dbReference type="Proteomes" id="UP000018855">
    <property type="component" value="Unassembled WGS sequence"/>
</dbReference>
<evidence type="ECO:0000256" key="3">
    <source>
        <dbReference type="ARBA" id="ARBA00022475"/>
    </source>
</evidence>
<gene>
    <name evidence="10" type="ORF">Q619_VDC00479G0001</name>
</gene>